<name>A0A1G7VU89_9MICO</name>
<accession>A0A1G7VU89</accession>
<dbReference type="OrthoDB" id="9844490at2"/>
<sequence length="184" mass="19783">MPDLVLNADPEIWSLVPGWQQALAWREQRTATTEAERRADVFEAATLALRTRAEVDATHVLFLDAVGHRLLGALAVFAYDDVPAASSRTQAEEIARAMVPSAWEVHSIVADLGGGPGWRVTVIDAPLTDDGAQVALVEAVWTVYVLEVAGRLVVALLSAMSPPNAALAQVHAERVLVTMNVVQE</sequence>
<dbReference type="EMBL" id="LT629692">
    <property type="protein sequence ID" value="SDG63247.1"/>
    <property type="molecule type" value="Genomic_DNA"/>
</dbReference>
<keyword evidence="2" id="KW-1185">Reference proteome</keyword>
<protein>
    <submittedName>
        <fullName evidence="1">Uncharacterized protein</fullName>
    </submittedName>
</protein>
<reference evidence="1 2" key="1">
    <citation type="submission" date="2016-10" db="EMBL/GenBank/DDBJ databases">
        <authorList>
            <person name="de Groot N.N."/>
        </authorList>
    </citation>
    <scope>NUCLEOTIDE SEQUENCE [LARGE SCALE GENOMIC DNA]</scope>
    <source>
        <strain evidence="1 2">DSM 23142</strain>
    </source>
</reference>
<organism evidence="1 2">
    <name type="scientific">Microbacterium pygmaeum</name>
    <dbReference type="NCBI Taxonomy" id="370764"/>
    <lineage>
        <taxon>Bacteria</taxon>
        <taxon>Bacillati</taxon>
        <taxon>Actinomycetota</taxon>
        <taxon>Actinomycetes</taxon>
        <taxon>Micrococcales</taxon>
        <taxon>Microbacteriaceae</taxon>
        <taxon>Microbacterium</taxon>
    </lineage>
</organism>
<dbReference type="AlphaFoldDB" id="A0A1G7VU89"/>
<evidence type="ECO:0000313" key="1">
    <source>
        <dbReference type="EMBL" id="SDG63247.1"/>
    </source>
</evidence>
<dbReference type="STRING" id="370764.SAMN04489810_0837"/>
<proteinExistence type="predicted"/>
<gene>
    <name evidence="1" type="ORF">SAMN04489810_0837</name>
</gene>
<evidence type="ECO:0000313" key="2">
    <source>
        <dbReference type="Proteomes" id="UP000199009"/>
    </source>
</evidence>
<dbReference type="RefSeq" id="WP_091486858.1">
    <property type="nucleotide sequence ID" value="NZ_LT629692.1"/>
</dbReference>
<dbReference type="Proteomes" id="UP000199009">
    <property type="component" value="Chromosome I"/>
</dbReference>